<dbReference type="Proteomes" id="UP000663722">
    <property type="component" value="Chromosome"/>
</dbReference>
<dbReference type="PANTHER" id="PTHR33162">
    <property type="entry name" value="SEC-INDEPENDENT PROTEIN TRANSLOCASE PROTEIN TATA, CHLOROPLASTIC"/>
    <property type="match status" value="1"/>
</dbReference>
<protein>
    <recommendedName>
        <fullName evidence="9">Sec-independent protein translocase protein TatA</fullName>
    </recommendedName>
</protein>
<evidence type="ECO:0000313" key="12">
    <source>
        <dbReference type="Proteomes" id="UP000663722"/>
    </source>
</evidence>
<dbReference type="Gene3D" id="1.20.5.3310">
    <property type="match status" value="1"/>
</dbReference>
<name>A0A975GN64_9BACT</name>
<dbReference type="PANTHER" id="PTHR33162:SF1">
    <property type="entry name" value="SEC-INDEPENDENT PROTEIN TRANSLOCASE PROTEIN TATA, CHLOROPLASTIC"/>
    <property type="match status" value="1"/>
</dbReference>
<evidence type="ECO:0000256" key="7">
    <source>
        <dbReference type="ARBA" id="ARBA00023136"/>
    </source>
</evidence>
<reference evidence="11" key="1">
    <citation type="journal article" date="2021" name="Microb. Physiol.">
        <title>Proteogenomic Insights into the Physiology of Marine, Sulfate-Reducing, Filamentous Desulfonema limicola and Desulfonema magnum.</title>
        <authorList>
            <person name="Schnaars V."/>
            <person name="Wohlbrand L."/>
            <person name="Scheve S."/>
            <person name="Hinrichs C."/>
            <person name="Reinhardt R."/>
            <person name="Rabus R."/>
        </authorList>
    </citation>
    <scope>NUCLEOTIDE SEQUENCE</scope>
    <source>
        <strain evidence="11">4be13</strain>
    </source>
</reference>
<evidence type="ECO:0000313" key="11">
    <source>
        <dbReference type="EMBL" id="QTA87450.1"/>
    </source>
</evidence>
<sequence>MFGIGMPEMLLILALALIFIGPKKLPDLAKSIGRALSEFKKATTEFKETMEIDTELKDVKKAFNDMNTDIRKPIDINVGPENKAPIDSDLPGDGTHRNKKEDDKGSDKTDEEIGKSSDIKPVEKKAFEKDDKASDKTDDEIGKSSDIRRKDEKKDNPSDNIRKRSEIKSKDEKERKKEEIMEKPEEVLKDE</sequence>
<evidence type="ECO:0000256" key="8">
    <source>
        <dbReference type="ARBA" id="ARBA00025340"/>
    </source>
</evidence>
<organism evidence="11 12">
    <name type="scientific">Desulfonema magnum</name>
    <dbReference type="NCBI Taxonomy" id="45655"/>
    <lineage>
        <taxon>Bacteria</taxon>
        <taxon>Pseudomonadati</taxon>
        <taxon>Thermodesulfobacteriota</taxon>
        <taxon>Desulfobacteria</taxon>
        <taxon>Desulfobacterales</taxon>
        <taxon>Desulfococcaceae</taxon>
        <taxon>Desulfonema</taxon>
    </lineage>
</organism>
<evidence type="ECO:0000256" key="5">
    <source>
        <dbReference type="ARBA" id="ARBA00022989"/>
    </source>
</evidence>
<dbReference type="AlphaFoldDB" id="A0A975GN64"/>
<evidence type="ECO:0000256" key="9">
    <source>
        <dbReference type="HAMAP-Rule" id="MF_00236"/>
    </source>
</evidence>
<evidence type="ECO:0000256" key="3">
    <source>
        <dbReference type="ARBA" id="ARBA00022692"/>
    </source>
</evidence>
<dbReference type="GO" id="GO:0008320">
    <property type="term" value="F:protein transmembrane transporter activity"/>
    <property type="evidence" value="ECO:0007669"/>
    <property type="project" value="UniProtKB-UniRule"/>
</dbReference>
<dbReference type="PRINTS" id="PR01506">
    <property type="entry name" value="TATBPROTEIN"/>
</dbReference>
<feature type="region of interest" description="Disordered" evidence="10">
    <location>
        <begin position="72"/>
        <end position="191"/>
    </location>
</feature>
<evidence type="ECO:0000256" key="1">
    <source>
        <dbReference type="ARBA" id="ARBA00004167"/>
    </source>
</evidence>
<comment type="function">
    <text evidence="9">Part of the twin-arginine translocation (Tat) system that transports large folded proteins containing a characteristic twin-arginine motif in their signal peptide across membranes. TatA could form the protein-conducting channel of the Tat system.</text>
</comment>
<comment type="subunit">
    <text evidence="9">Forms a complex with TatC.</text>
</comment>
<keyword evidence="9" id="KW-1003">Cell membrane</keyword>
<keyword evidence="5 9" id="KW-1133">Transmembrane helix</keyword>
<evidence type="ECO:0000256" key="4">
    <source>
        <dbReference type="ARBA" id="ARBA00022927"/>
    </source>
</evidence>
<gene>
    <name evidence="9" type="primary">tatA</name>
    <name evidence="11" type="ORF">dnm_034840</name>
</gene>
<keyword evidence="6 9" id="KW-0811">Translocation</keyword>
<evidence type="ECO:0000256" key="2">
    <source>
        <dbReference type="ARBA" id="ARBA00022448"/>
    </source>
</evidence>
<keyword evidence="3 9" id="KW-0812">Transmembrane</keyword>
<keyword evidence="12" id="KW-1185">Reference proteome</keyword>
<feature type="compositionally biased region" description="Basic and acidic residues" evidence="10">
    <location>
        <begin position="94"/>
        <end position="191"/>
    </location>
</feature>
<dbReference type="GO" id="GO:0006886">
    <property type="term" value="P:intracellular protein transport"/>
    <property type="evidence" value="ECO:0007669"/>
    <property type="project" value="UniProtKB-ARBA"/>
</dbReference>
<dbReference type="GO" id="GO:0033281">
    <property type="term" value="C:TAT protein transport complex"/>
    <property type="evidence" value="ECO:0007669"/>
    <property type="project" value="UniProtKB-UniRule"/>
</dbReference>
<dbReference type="GO" id="GO:0043953">
    <property type="term" value="P:protein transport by the Tat complex"/>
    <property type="evidence" value="ECO:0007669"/>
    <property type="project" value="UniProtKB-UniRule"/>
</dbReference>
<evidence type="ECO:0000256" key="6">
    <source>
        <dbReference type="ARBA" id="ARBA00023010"/>
    </source>
</evidence>
<comment type="subcellular location">
    <subcellularLocation>
        <location evidence="9">Cell membrane</location>
        <topology evidence="9">Single-pass membrane protein</topology>
    </subcellularLocation>
    <subcellularLocation>
        <location evidence="1">Membrane</location>
        <topology evidence="1">Single-pass membrane protein</topology>
    </subcellularLocation>
</comment>
<dbReference type="InterPro" id="IPR003369">
    <property type="entry name" value="TatA/B/E"/>
</dbReference>
<keyword evidence="4 9" id="KW-0653">Protein transport</keyword>
<keyword evidence="2 9" id="KW-0813">Transport</keyword>
<accession>A0A975GN64</accession>
<comment type="function">
    <text evidence="8">Part of the twin-arginine translocation (Tat) system that transports large folded proteins containing a characteristic twin-arginine motif in their signal peptide across the thylakoid membrane. Involved in delta pH-dependent protein transport required for chloroplast development, especially thylakoid membrane formation. TATC and TATB mediate precursor recognition, whereas TATA facilitates translocation.</text>
</comment>
<dbReference type="Pfam" id="PF02416">
    <property type="entry name" value="TatA_B_E"/>
    <property type="match status" value="1"/>
</dbReference>
<dbReference type="HAMAP" id="MF_00236">
    <property type="entry name" value="TatA_E"/>
    <property type="match status" value="1"/>
</dbReference>
<keyword evidence="7 9" id="KW-0472">Membrane</keyword>
<dbReference type="RefSeq" id="WP_207682631.1">
    <property type="nucleotide sequence ID" value="NZ_CP061800.1"/>
</dbReference>
<evidence type="ECO:0000256" key="10">
    <source>
        <dbReference type="SAM" id="MobiDB-lite"/>
    </source>
</evidence>
<dbReference type="InterPro" id="IPR006312">
    <property type="entry name" value="TatA/E"/>
</dbReference>
<comment type="similarity">
    <text evidence="9">Belongs to the TatA/E family.</text>
</comment>
<dbReference type="KEGG" id="dmm:dnm_034840"/>
<proteinExistence type="inferred from homology"/>
<dbReference type="EMBL" id="CP061800">
    <property type="protein sequence ID" value="QTA87450.1"/>
    <property type="molecule type" value="Genomic_DNA"/>
</dbReference>